<dbReference type="InterPro" id="IPR004378">
    <property type="entry name" value="F420H2_quin_Rdtase"/>
</dbReference>
<dbReference type="NCBIfam" id="TIGR00026">
    <property type="entry name" value="hi_GC_TIGR00026"/>
    <property type="match status" value="1"/>
</dbReference>
<gene>
    <name evidence="3" type="ORF">ACIBG2_34400</name>
</gene>
<name>A0ABW7Z3D9_9ACTN</name>
<sequence length="153" mass="17254">MKAFFQWLASTGWFLRLAPRFVPRLDRLVHRLTRGRLASSRVVPALLLTTTGAKTGRRRETPLACLPEPGGTILVVGSNYGRPQHPAWTANLLKNPSAAVSFRGSAYPVTATLLDEGERAAVWPRLIEMWPVYDHYTRVSGRMLRVFRLSPMR</sequence>
<keyword evidence="4" id="KW-1185">Reference proteome</keyword>
<comment type="caution">
    <text evidence="3">The sequence shown here is derived from an EMBL/GenBank/DDBJ whole genome shotgun (WGS) entry which is preliminary data.</text>
</comment>
<dbReference type="RefSeq" id="WP_397087850.1">
    <property type="nucleotide sequence ID" value="NZ_JBITGY010000010.1"/>
</dbReference>
<dbReference type="SUPFAM" id="SSF50475">
    <property type="entry name" value="FMN-binding split barrel"/>
    <property type="match status" value="1"/>
</dbReference>
<protein>
    <submittedName>
        <fullName evidence="3">Nitroreductase family deazaflavin-dependent oxidoreductase</fullName>
    </submittedName>
</protein>
<reference evidence="3 4" key="1">
    <citation type="submission" date="2024-10" db="EMBL/GenBank/DDBJ databases">
        <title>The Natural Products Discovery Center: Release of the First 8490 Sequenced Strains for Exploring Actinobacteria Biosynthetic Diversity.</title>
        <authorList>
            <person name="Kalkreuter E."/>
            <person name="Kautsar S.A."/>
            <person name="Yang D."/>
            <person name="Bader C.D."/>
            <person name="Teijaro C.N."/>
            <person name="Fluegel L."/>
            <person name="Davis C.M."/>
            <person name="Simpson J.R."/>
            <person name="Lauterbach L."/>
            <person name="Steele A.D."/>
            <person name="Gui C."/>
            <person name="Meng S."/>
            <person name="Li G."/>
            <person name="Viehrig K."/>
            <person name="Ye F."/>
            <person name="Su P."/>
            <person name="Kiefer A.F."/>
            <person name="Nichols A."/>
            <person name="Cepeda A.J."/>
            <person name="Yan W."/>
            <person name="Fan B."/>
            <person name="Jiang Y."/>
            <person name="Adhikari A."/>
            <person name="Zheng C.-J."/>
            <person name="Schuster L."/>
            <person name="Cowan T.M."/>
            <person name="Smanski M.J."/>
            <person name="Chevrette M.G."/>
            <person name="De Carvalho L.P.S."/>
            <person name="Shen B."/>
        </authorList>
    </citation>
    <scope>NUCLEOTIDE SEQUENCE [LARGE SCALE GENOMIC DNA]</scope>
    <source>
        <strain evidence="3 4">NPDC050545</strain>
    </source>
</reference>
<dbReference type="PANTHER" id="PTHR39428">
    <property type="entry name" value="F420H(2)-DEPENDENT QUINONE REDUCTASE RV1261C"/>
    <property type="match status" value="1"/>
</dbReference>
<dbReference type="Pfam" id="PF04075">
    <property type="entry name" value="F420H2_quin_red"/>
    <property type="match status" value="1"/>
</dbReference>
<evidence type="ECO:0000313" key="4">
    <source>
        <dbReference type="Proteomes" id="UP001612741"/>
    </source>
</evidence>
<dbReference type="PANTHER" id="PTHR39428:SF1">
    <property type="entry name" value="F420H(2)-DEPENDENT QUINONE REDUCTASE RV1261C"/>
    <property type="match status" value="1"/>
</dbReference>
<evidence type="ECO:0000256" key="2">
    <source>
        <dbReference type="ARBA" id="ARBA00049106"/>
    </source>
</evidence>
<dbReference type="EMBL" id="JBITGY010000010">
    <property type="protein sequence ID" value="MFI6502511.1"/>
    <property type="molecule type" value="Genomic_DNA"/>
</dbReference>
<dbReference type="Gene3D" id="2.30.110.10">
    <property type="entry name" value="Electron Transport, Fmn-binding Protein, Chain A"/>
    <property type="match status" value="1"/>
</dbReference>
<comment type="similarity">
    <text evidence="1">Belongs to the F420H(2)-dependent quinone reductase family.</text>
</comment>
<organism evidence="3 4">
    <name type="scientific">Nonomuraea typhae</name>
    <dbReference type="NCBI Taxonomy" id="2603600"/>
    <lineage>
        <taxon>Bacteria</taxon>
        <taxon>Bacillati</taxon>
        <taxon>Actinomycetota</taxon>
        <taxon>Actinomycetes</taxon>
        <taxon>Streptosporangiales</taxon>
        <taxon>Streptosporangiaceae</taxon>
        <taxon>Nonomuraea</taxon>
    </lineage>
</organism>
<dbReference type="InterPro" id="IPR012349">
    <property type="entry name" value="Split_barrel_FMN-bd"/>
</dbReference>
<accession>A0ABW7Z3D9</accession>
<comment type="catalytic activity">
    <reaction evidence="2">
        <text>oxidized coenzyme F420-(gamma-L-Glu)(n) + a quinol + H(+) = reduced coenzyme F420-(gamma-L-Glu)(n) + a quinone</text>
        <dbReference type="Rhea" id="RHEA:39663"/>
        <dbReference type="Rhea" id="RHEA-COMP:12939"/>
        <dbReference type="Rhea" id="RHEA-COMP:14378"/>
        <dbReference type="ChEBI" id="CHEBI:15378"/>
        <dbReference type="ChEBI" id="CHEBI:24646"/>
        <dbReference type="ChEBI" id="CHEBI:132124"/>
        <dbReference type="ChEBI" id="CHEBI:133980"/>
        <dbReference type="ChEBI" id="CHEBI:139511"/>
    </reaction>
</comment>
<evidence type="ECO:0000313" key="3">
    <source>
        <dbReference type="EMBL" id="MFI6502511.1"/>
    </source>
</evidence>
<evidence type="ECO:0000256" key="1">
    <source>
        <dbReference type="ARBA" id="ARBA00008710"/>
    </source>
</evidence>
<proteinExistence type="inferred from homology"/>
<dbReference type="Proteomes" id="UP001612741">
    <property type="component" value="Unassembled WGS sequence"/>
</dbReference>